<comment type="caution">
    <text evidence="1">The sequence shown here is derived from an EMBL/GenBank/DDBJ whole genome shotgun (WGS) entry which is preliminary data.</text>
</comment>
<proteinExistence type="predicted"/>
<protein>
    <submittedName>
        <fullName evidence="1">Uncharacterized protein</fullName>
    </submittedName>
</protein>
<name>A0A4C1T2K4_EUMVA</name>
<sequence>MGPLPARDRQLFACKSLINTRHQNGVHATVYVRMSIAILIETRQSVGTAIQSFSTPVSSSIRDHNLALDTDPGPVLDSASCLAFDSNFTNNHSTDIIGSRKQILVSK</sequence>
<gene>
    <name evidence="1" type="ORF">EVAR_71355_1</name>
</gene>
<evidence type="ECO:0000313" key="2">
    <source>
        <dbReference type="Proteomes" id="UP000299102"/>
    </source>
</evidence>
<organism evidence="1 2">
    <name type="scientific">Eumeta variegata</name>
    <name type="common">Bagworm moth</name>
    <name type="synonym">Eumeta japonica</name>
    <dbReference type="NCBI Taxonomy" id="151549"/>
    <lineage>
        <taxon>Eukaryota</taxon>
        <taxon>Metazoa</taxon>
        <taxon>Ecdysozoa</taxon>
        <taxon>Arthropoda</taxon>
        <taxon>Hexapoda</taxon>
        <taxon>Insecta</taxon>
        <taxon>Pterygota</taxon>
        <taxon>Neoptera</taxon>
        <taxon>Endopterygota</taxon>
        <taxon>Lepidoptera</taxon>
        <taxon>Glossata</taxon>
        <taxon>Ditrysia</taxon>
        <taxon>Tineoidea</taxon>
        <taxon>Psychidae</taxon>
        <taxon>Oiketicinae</taxon>
        <taxon>Eumeta</taxon>
    </lineage>
</organism>
<dbReference type="AlphaFoldDB" id="A0A4C1T2K4"/>
<accession>A0A4C1T2K4</accession>
<dbReference type="EMBL" id="BGZK01008513">
    <property type="protein sequence ID" value="GBP08699.1"/>
    <property type="molecule type" value="Genomic_DNA"/>
</dbReference>
<dbReference type="Proteomes" id="UP000299102">
    <property type="component" value="Unassembled WGS sequence"/>
</dbReference>
<keyword evidence="2" id="KW-1185">Reference proteome</keyword>
<reference evidence="1 2" key="1">
    <citation type="journal article" date="2019" name="Commun. Biol.">
        <title>The bagworm genome reveals a unique fibroin gene that provides high tensile strength.</title>
        <authorList>
            <person name="Kono N."/>
            <person name="Nakamura H."/>
            <person name="Ohtoshi R."/>
            <person name="Tomita M."/>
            <person name="Numata K."/>
            <person name="Arakawa K."/>
        </authorList>
    </citation>
    <scope>NUCLEOTIDE SEQUENCE [LARGE SCALE GENOMIC DNA]</scope>
</reference>
<evidence type="ECO:0000313" key="1">
    <source>
        <dbReference type="EMBL" id="GBP08699.1"/>
    </source>
</evidence>